<protein>
    <submittedName>
        <fullName evidence="1">Uncharacterized protein</fullName>
    </submittedName>
</protein>
<sequence length="598" mass="68517">MSDFFLQQAPRRSERFNGRSPTRVSQYAVVSNEEECSRLREVYESAQKEIGLLADRSDKLQKEIGQLQDQLKEAEELSQAMAEDKAALESQIEDLQRNEQALAAKIESLRADNDFSKEQLAAVKARFEQVKKAEYIEDSLGSLDTKDNMPNHQDSDDSDEREFSDKKELDESKDSASLLEKESELGESPKKELGMSLSSHLDGLKEEENKQSVLSNQLQAKVCELEEQLEQLHMDDREESKPAEYLQAEIKRLQELLFESREKKNVALLEMSKMKEQLEQMEETRKITTERLAEKLVLDSCEVEGEVTLSAQLAAARKHAQDQAEQILRLQEELSQSELSLRELREQLGVQRLQLSEEEQRRKLNQEELSSLQNLLEEERKARDRTESTCETIKKQLHEAQNTAKQHQNETEHLRKKVRSLTEDLRNRTNAERSSAPLPAQEALREECATLRARVQKAEEEACRQQNENARLVAEFERLRTTCAGLQSSEPPKVVADERGDRVPSRELLCEQDQATRLQLQETTEELALLKDKFSACAEERAQLQRELKALTDEYQLMSYQSKTISACSIIPLCILLLAVLLGFYPTISFLTGTTESP</sequence>
<organism evidence="1 2">
    <name type="scientific">Ixodes persulcatus</name>
    <name type="common">Taiga tick</name>
    <dbReference type="NCBI Taxonomy" id="34615"/>
    <lineage>
        <taxon>Eukaryota</taxon>
        <taxon>Metazoa</taxon>
        <taxon>Ecdysozoa</taxon>
        <taxon>Arthropoda</taxon>
        <taxon>Chelicerata</taxon>
        <taxon>Arachnida</taxon>
        <taxon>Acari</taxon>
        <taxon>Parasitiformes</taxon>
        <taxon>Ixodida</taxon>
        <taxon>Ixodoidea</taxon>
        <taxon>Ixodidae</taxon>
        <taxon>Ixodinae</taxon>
        <taxon>Ixodes</taxon>
    </lineage>
</organism>
<evidence type="ECO:0000313" key="1">
    <source>
        <dbReference type="EMBL" id="KAG0431990.1"/>
    </source>
</evidence>
<keyword evidence="2" id="KW-1185">Reference proteome</keyword>
<comment type="caution">
    <text evidence="1">The sequence shown here is derived from an EMBL/GenBank/DDBJ whole genome shotgun (WGS) entry which is preliminary data.</text>
</comment>
<dbReference type="Proteomes" id="UP000805193">
    <property type="component" value="Unassembled WGS sequence"/>
</dbReference>
<accession>A0AC60QD02</accession>
<gene>
    <name evidence="1" type="ORF">HPB47_021304</name>
</gene>
<dbReference type="EMBL" id="JABSTQ010009183">
    <property type="protein sequence ID" value="KAG0431990.1"/>
    <property type="molecule type" value="Genomic_DNA"/>
</dbReference>
<proteinExistence type="predicted"/>
<evidence type="ECO:0000313" key="2">
    <source>
        <dbReference type="Proteomes" id="UP000805193"/>
    </source>
</evidence>
<reference evidence="1 2" key="1">
    <citation type="journal article" date="2020" name="Cell">
        <title>Large-Scale Comparative Analyses of Tick Genomes Elucidate Their Genetic Diversity and Vector Capacities.</title>
        <authorList>
            <consortium name="Tick Genome and Microbiome Consortium (TIGMIC)"/>
            <person name="Jia N."/>
            <person name="Wang J."/>
            <person name="Shi W."/>
            <person name="Du L."/>
            <person name="Sun Y."/>
            <person name="Zhan W."/>
            <person name="Jiang J.F."/>
            <person name="Wang Q."/>
            <person name="Zhang B."/>
            <person name="Ji P."/>
            <person name="Bell-Sakyi L."/>
            <person name="Cui X.M."/>
            <person name="Yuan T.T."/>
            <person name="Jiang B.G."/>
            <person name="Yang W.F."/>
            <person name="Lam T.T."/>
            <person name="Chang Q.C."/>
            <person name="Ding S.J."/>
            <person name="Wang X.J."/>
            <person name="Zhu J.G."/>
            <person name="Ruan X.D."/>
            <person name="Zhao L."/>
            <person name="Wei J.T."/>
            <person name="Ye R.Z."/>
            <person name="Que T.C."/>
            <person name="Du C.H."/>
            <person name="Zhou Y.H."/>
            <person name="Cheng J.X."/>
            <person name="Dai P.F."/>
            <person name="Guo W.B."/>
            <person name="Han X.H."/>
            <person name="Huang E.J."/>
            <person name="Li L.F."/>
            <person name="Wei W."/>
            <person name="Gao Y.C."/>
            <person name="Liu J.Z."/>
            <person name="Shao H.Z."/>
            <person name="Wang X."/>
            <person name="Wang C.C."/>
            <person name="Yang T.C."/>
            <person name="Huo Q.B."/>
            <person name="Li W."/>
            <person name="Chen H.Y."/>
            <person name="Chen S.E."/>
            <person name="Zhou L.G."/>
            <person name="Ni X.B."/>
            <person name="Tian J.H."/>
            <person name="Sheng Y."/>
            <person name="Liu T."/>
            <person name="Pan Y.S."/>
            <person name="Xia L.Y."/>
            <person name="Li J."/>
            <person name="Zhao F."/>
            <person name="Cao W.C."/>
        </authorList>
    </citation>
    <scope>NUCLEOTIDE SEQUENCE [LARGE SCALE GENOMIC DNA]</scope>
    <source>
        <strain evidence="1">Iper-2018</strain>
    </source>
</reference>
<name>A0AC60QD02_IXOPE</name>